<protein>
    <submittedName>
        <fullName evidence="8">Peptidase S41</fullName>
    </submittedName>
</protein>
<dbReference type="OrthoDB" id="5287938at2"/>
<accession>A0A2Z6DZ32</accession>
<dbReference type="InterPro" id="IPR005151">
    <property type="entry name" value="Tail-specific_protease"/>
</dbReference>
<dbReference type="CDD" id="cd06782">
    <property type="entry name" value="cpPDZ_CPP-like"/>
    <property type="match status" value="1"/>
</dbReference>
<gene>
    <name evidence="8" type="ORF">HPTL_1288</name>
</gene>
<dbReference type="Gene3D" id="2.30.42.10">
    <property type="match status" value="1"/>
</dbReference>
<name>A0A2Z6DZ32_HYDTE</name>
<keyword evidence="9" id="KW-1185">Reference proteome</keyword>
<proteinExistence type="inferred from homology"/>
<dbReference type="Gene3D" id="3.30.750.44">
    <property type="match status" value="1"/>
</dbReference>
<dbReference type="SUPFAM" id="SSF52096">
    <property type="entry name" value="ClpP/crotonase"/>
    <property type="match status" value="1"/>
</dbReference>
<evidence type="ECO:0000256" key="6">
    <source>
        <dbReference type="SAM" id="MobiDB-lite"/>
    </source>
</evidence>
<evidence type="ECO:0000259" key="7">
    <source>
        <dbReference type="PROSITE" id="PS50106"/>
    </source>
</evidence>
<evidence type="ECO:0000256" key="4">
    <source>
        <dbReference type="ARBA" id="ARBA00022825"/>
    </source>
</evidence>
<evidence type="ECO:0000313" key="9">
    <source>
        <dbReference type="Proteomes" id="UP000262004"/>
    </source>
</evidence>
<feature type="region of interest" description="Disordered" evidence="6">
    <location>
        <begin position="408"/>
        <end position="449"/>
    </location>
</feature>
<dbReference type="InterPro" id="IPR055210">
    <property type="entry name" value="CtpA/B_N"/>
</dbReference>
<dbReference type="Pfam" id="PF03572">
    <property type="entry name" value="Peptidase_S41"/>
    <property type="match status" value="1"/>
</dbReference>
<dbReference type="EMBL" id="AP018558">
    <property type="protein sequence ID" value="BBD77552.1"/>
    <property type="molecule type" value="Genomic_DNA"/>
</dbReference>
<keyword evidence="4 5" id="KW-0720">Serine protease</keyword>
<sequence length="485" mass="52859">MTTRWRRMAWSVSGMFVGVLLTLTVTGWASRTETNALPLQELRTFADVLDVVNKAYVEEPDNKKLVVEAIRGMVASLDPHSAFLDAEEYRELQVGTQGEFGGLGIEVTMEDGFVKVVSPIEETPAARAGLQAGDLIIKLDDSPVKGMTLRDAVKRMRGEPGTSITLTVLRKGNEKPFTVKITREVIKVRSVKVKRVGEGDVVYVRITNFQETTGPMLAEQLKREARDGEIKGLVLDLRNDPGGLLHAAIGVSAAFLPEEALVVKTKGRLPDTQRAYHARAEDYLRGSDEQRDYLANWPEVFRTIPMVVLINAGSASASEIVAGALQDHGRAKLLGEKSFGKGSVQTILPLNDGTALKLTTALYYTPSGRSIQAEGIEPDFVVPERENGKRKALREADLQGHIELDAIGQIRRPAASTQPNGNAGGGEGADADTQSNDEGPTKPIEYGSEQDRQFQAALYWLRHGVLPEWAQVTKAAPTQTVAQKP</sequence>
<dbReference type="InterPro" id="IPR004447">
    <property type="entry name" value="Peptidase_S41A"/>
</dbReference>
<evidence type="ECO:0000256" key="1">
    <source>
        <dbReference type="ARBA" id="ARBA00009179"/>
    </source>
</evidence>
<feature type="domain" description="PDZ" evidence="7">
    <location>
        <begin position="89"/>
        <end position="157"/>
    </location>
</feature>
<dbReference type="SMART" id="SM00228">
    <property type="entry name" value="PDZ"/>
    <property type="match status" value="1"/>
</dbReference>
<comment type="similarity">
    <text evidence="1 5">Belongs to the peptidase S41A family.</text>
</comment>
<dbReference type="NCBIfam" id="TIGR00225">
    <property type="entry name" value="prc"/>
    <property type="match status" value="1"/>
</dbReference>
<dbReference type="GO" id="GO:0030288">
    <property type="term" value="C:outer membrane-bounded periplasmic space"/>
    <property type="evidence" value="ECO:0007669"/>
    <property type="project" value="TreeGrafter"/>
</dbReference>
<dbReference type="InterPro" id="IPR001478">
    <property type="entry name" value="PDZ"/>
</dbReference>
<dbReference type="InterPro" id="IPR036034">
    <property type="entry name" value="PDZ_sf"/>
</dbReference>
<evidence type="ECO:0000256" key="2">
    <source>
        <dbReference type="ARBA" id="ARBA00022670"/>
    </source>
</evidence>
<evidence type="ECO:0000256" key="5">
    <source>
        <dbReference type="RuleBase" id="RU004404"/>
    </source>
</evidence>
<dbReference type="PROSITE" id="PS50106">
    <property type="entry name" value="PDZ"/>
    <property type="match status" value="1"/>
</dbReference>
<dbReference type="GO" id="GO:0004175">
    <property type="term" value="F:endopeptidase activity"/>
    <property type="evidence" value="ECO:0007669"/>
    <property type="project" value="TreeGrafter"/>
</dbReference>
<dbReference type="Pfam" id="PF13180">
    <property type="entry name" value="PDZ_2"/>
    <property type="match status" value="1"/>
</dbReference>
<dbReference type="Gene3D" id="3.90.226.10">
    <property type="entry name" value="2-enoyl-CoA Hydratase, Chain A, domain 1"/>
    <property type="match status" value="1"/>
</dbReference>
<dbReference type="FunFam" id="2.30.42.10:FF:000063">
    <property type="entry name" value="Peptidase, S41 family"/>
    <property type="match status" value="1"/>
</dbReference>
<dbReference type="AlphaFoldDB" id="A0A2Z6DZ32"/>
<dbReference type="CDD" id="cd07560">
    <property type="entry name" value="Peptidase_S41_CPP"/>
    <property type="match status" value="1"/>
</dbReference>
<dbReference type="RefSeq" id="WP_119335281.1">
    <property type="nucleotide sequence ID" value="NZ_AP018558.1"/>
</dbReference>
<keyword evidence="2 5" id="KW-0645">Protease</keyword>
<dbReference type="GO" id="GO:0008236">
    <property type="term" value="F:serine-type peptidase activity"/>
    <property type="evidence" value="ECO:0007669"/>
    <property type="project" value="UniProtKB-KW"/>
</dbReference>
<dbReference type="SUPFAM" id="SSF50156">
    <property type="entry name" value="PDZ domain-like"/>
    <property type="match status" value="1"/>
</dbReference>
<dbReference type="PANTHER" id="PTHR32060">
    <property type="entry name" value="TAIL-SPECIFIC PROTEASE"/>
    <property type="match status" value="1"/>
</dbReference>
<keyword evidence="3 5" id="KW-0378">Hydrolase</keyword>
<evidence type="ECO:0000313" key="8">
    <source>
        <dbReference type="EMBL" id="BBD77552.1"/>
    </source>
</evidence>
<dbReference type="SMART" id="SM00245">
    <property type="entry name" value="TSPc"/>
    <property type="match status" value="1"/>
</dbReference>
<dbReference type="GO" id="GO:0006508">
    <property type="term" value="P:proteolysis"/>
    <property type="evidence" value="ECO:0007669"/>
    <property type="project" value="UniProtKB-KW"/>
</dbReference>
<dbReference type="KEGG" id="htl:HPTL_1288"/>
<dbReference type="Pfam" id="PF22694">
    <property type="entry name" value="CtpB_N-like"/>
    <property type="match status" value="1"/>
</dbReference>
<dbReference type="InterPro" id="IPR029045">
    <property type="entry name" value="ClpP/crotonase-like_dom_sf"/>
</dbReference>
<dbReference type="Proteomes" id="UP000262004">
    <property type="component" value="Chromosome"/>
</dbReference>
<dbReference type="PANTHER" id="PTHR32060:SF30">
    <property type="entry name" value="CARBOXY-TERMINAL PROCESSING PROTEASE CTPA"/>
    <property type="match status" value="1"/>
</dbReference>
<dbReference type="GO" id="GO:0007165">
    <property type="term" value="P:signal transduction"/>
    <property type="evidence" value="ECO:0007669"/>
    <property type="project" value="TreeGrafter"/>
</dbReference>
<reference evidence="8 9" key="1">
    <citation type="submission" date="2018-04" db="EMBL/GenBank/DDBJ databases">
        <title>Complete genome sequence of Hydrogenophilus thermoluteolus TH-1.</title>
        <authorList>
            <person name="Arai H."/>
        </authorList>
    </citation>
    <scope>NUCLEOTIDE SEQUENCE [LARGE SCALE GENOMIC DNA]</scope>
    <source>
        <strain evidence="8 9">TH-1</strain>
    </source>
</reference>
<evidence type="ECO:0000256" key="3">
    <source>
        <dbReference type="ARBA" id="ARBA00022801"/>
    </source>
</evidence>
<organism evidence="8 9">
    <name type="scientific">Hydrogenophilus thermoluteolus</name>
    <name type="common">Pseudomonas hydrogenothermophila</name>
    <dbReference type="NCBI Taxonomy" id="297"/>
    <lineage>
        <taxon>Bacteria</taxon>
        <taxon>Pseudomonadati</taxon>
        <taxon>Pseudomonadota</taxon>
        <taxon>Hydrogenophilia</taxon>
        <taxon>Hydrogenophilales</taxon>
        <taxon>Hydrogenophilaceae</taxon>
        <taxon>Hydrogenophilus</taxon>
    </lineage>
</organism>